<dbReference type="EMBL" id="FXBL01000004">
    <property type="protein sequence ID" value="SMH45132.1"/>
    <property type="molecule type" value="Genomic_DNA"/>
</dbReference>
<dbReference type="RefSeq" id="WP_085465009.1">
    <property type="nucleotide sequence ID" value="NZ_FXBL01000004.1"/>
</dbReference>
<dbReference type="InterPro" id="IPR020846">
    <property type="entry name" value="MFS_dom"/>
</dbReference>
<dbReference type="PANTHER" id="PTHR11360">
    <property type="entry name" value="MONOCARBOXYLATE TRANSPORTER"/>
    <property type="match status" value="1"/>
</dbReference>
<evidence type="ECO:0000313" key="6">
    <source>
        <dbReference type="EMBL" id="SMH45132.1"/>
    </source>
</evidence>
<keyword evidence="7" id="KW-1185">Reference proteome</keyword>
<feature type="transmembrane region" description="Helical" evidence="4">
    <location>
        <begin position="139"/>
        <end position="165"/>
    </location>
</feature>
<dbReference type="GO" id="GO:0022857">
    <property type="term" value="F:transmembrane transporter activity"/>
    <property type="evidence" value="ECO:0007669"/>
    <property type="project" value="InterPro"/>
</dbReference>
<dbReference type="OrthoDB" id="1404228at2"/>
<evidence type="ECO:0000256" key="3">
    <source>
        <dbReference type="ARBA" id="ARBA00023136"/>
    </source>
</evidence>
<feature type="transmembrane region" description="Helical" evidence="4">
    <location>
        <begin position="171"/>
        <end position="192"/>
    </location>
</feature>
<dbReference type="Pfam" id="PF07690">
    <property type="entry name" value="MFS_1"/>
    <property type="match status" value="1"/>
</dbReference>
<evidence type="ECO:0000256" key="2">
    <source>
        <dbReference type="ARBA" id="ARBA00022989"/>
    </source>
</evidence>
<dbReference type="InterPro" id="IPR036259">
    <property type="entry name" value="MFS_trans_sf"/>
</dbReference>
<keyword evidence="1 4" id="KW-0812">Transmembrane</keyword>
<evidence type="ECO:0000313" key="7">
    <source>
        <dbReference type="Proteomes" id="UP000193083"/>
    </source>
</evidence>
<keyword evidence="3 4" id="KW-0472">Membrane</keyword>
<feature type="domain" description="Major facilitator superfamily (MFS) profile" evidence="5">
    <location>
        <begin position="14"/>
        <end position="400"/>
    </location>
</feature>
<dbReference type="AlphaFoldDB" id="A0A1X7P2U4"/>
<dbReference type="Gene3D" id="1.20.1250.20">
    <property type="entry name" value="MFS general substrate transporter like domains"/>
    <property type="match status" value="2"/>
</dbReference>
<feature type="transmembrane region" description="Helical" evidence="4">
    <location>
        <begin position="85"/>
        <end position="112"/>
    </location>
</feature>
<organism evidence="6 7">
    <name type="scientific">Mesorhizobium australicum</name>
    <dbReference type="NCBI Taxonomy" id="536018"/>
    <lineage>
        <taxon>Bacteria</taxon>
        <taxon>Pseudomonadati</taxon>
        <taxon>Pseudomonadota</taxon>
        <taxon>Alphaproteobacteria</taxon>
        <taxon>Hyphomicrobiales</taxon>
        <taxon>Phyllobacteriaceae</taxon>
        <taxon>Mesorhizobium</taxon>
    </lineage>
</organism>
<dbReference type="InterPro" id="IPR011701">
    <property type="entry name" value="MFS"/>
</dbReference>
<name>A0A1X7P2U4_9HYPH</name>
<feature type="transmembrane region" description="Helical" evidence="4">
    <location>
        <begin position="374"/>
        <end position="396"/>
    </location>
</feature>
<feature type="transmembrane region" description="Helical" evidence="4">
    <location>
        <begin position="282"/>
        <end position="303"/>
    </location>
</feature>
<proteinExistence type="predicted"/>
<dbReference type="SUPFAM" id="SSF103473">
    <property type="entry name" value="MFS general substrate transporter"/>
    <property type="match status" value="1"/>
</dbReference>
<dbReference type="Proteomes" id="UP000193083">
    <property type="component" value="Unassembled WGS sequence"/>
</dbReference>
<evidence type="ECO:0000256" key="1">
    <source>
        <dbReference type="ARBA" id="ARBA00022692"/>
    </source>
</evidence>
<accession>A0A1X7P2U4</accession>
<feature type="transmembrane region" description="Helical" evidence="4">
    <location>
        <begin position="345"/>
        <end position="368"/>
    </location>
</feature>
<gene>
    <name evidence="6" type="ORF">SAMN02982922_3147</name>
</gene>
<feature type="transmembrane region" description="Helical" evidence="4">
    <location>
        <begin position="12"/>
        <end position="33"/>
    </location>
</feature>
<dbReference type="InterPro" id="IPR050327">
    <property type="entry name" value="Proton-linked_MCT"/>
</dbReference>
<feature type="transmembrane region" description="Helical" evidence="4">
    <location>
        <begin position="309"/>
        <end position="333"/>
    </location>
</feature>
<sequence length="415" mass="43974">MSAFLIFLRGNARWVAAAFVLTFFSTIGQTSFIGGSAGHIRSEYGLSNGQWGMVYMIGTLASALTLPYLGAIVDRLTVRTVALIIAPMLAAATALMALSAHVVGLILTIYLLRLFGQGMFPHTAYTATARWFTAQRGKALSLVILGHNAGEAVLIAGFVALSAAIGWRLGWLVLGVAVLVVALPLVMWLAAVERVPASTEINPRVVDARDWTRGEVLSDPIFYLSMLGFMAPGFIVTVIFFHQVYLVELRGWSLGVFASAFVVWAGVNSLSTLMTGYLIDRFSGLSVIPFVLLPLGVASILLGTMTAGWTPFLVMALLGASSGAATTTLGSVLPEVYGLRHLGAIRALIVATTVFATAAGPGITGYLIDVGVGYPAQLVTMGVYCFPVSLLMAFVARRVRARTLPSKAVSDRPPG</sequence>
<feature type="transmembrane region" description="Helical" evidence="4">
    <location>
        <begin position="221"/>
        <end position="245"/>
    </location>
</feature>
<feature type="transmembrane region" description="Helical" evidence="4">
    <location>
        <begin position="54"/>
        <end position="73"/>
    </location>
</feature>
<reference evidence="6 7" key="1">
    <citation type="submission" date="2017-04" db="EMBL/GenBank/DDBJ databases">
        <authorList>
            <person name="Afonso C.L."/>
            <person name="Miller P.J."/>
            <person name="Scott M.A."/>
            <person name="Spackman E."/>
            <person name="Goraichik I."/>
            <person name="Dimitrov K.M."/>
            <person name="Suarez D.L."/>
            <person name="Swayne D.E."/>
        </authorList>
    </citation>
    <scope>NUCLEOTIDE SEQUENCE [LARGE SCALE GENOMIC DNA]</scope>
    <source>
        <strain evidence="6 7">B5P</strain>
    </source>
</reference>
<dbReference type="PROSITE" id="PS50850">
    <property type="entry name" value="MFS"/>
    <property type="match status" value="1"/>
</dbReference>
<evidence type="ECO:0000259" key="5">
    <source>
        <dbReference type="PROSITE" id="PS50850"/>
    </source>
</evidence>
<keyword evidence="2 4" id="KW-1133">Transmembrane helix</keyword>
<evidence type="ECO:0000256" key="4">
    <source>
        <dbReference type="SAM" id="Phobius"/>
    </source>
</evidence>
<dbReference type="PANTHER" id="PTHR11360:SF308">
    <property type="entry name" value="BLL3089 PROTEIN"/>
    <property type="match status" value="1"/>
</dbReference>
<feature type="transmembrane region" description="Helical" evidence="4">
    <location>
        <begin position="251"/>
        <end position="270"/>
    </location>
</feature>
<protein>
    <submittedName>
        <fullName evidence="6">Major Facilitator Superfamily protein</fullName>
    </submittedName>
</protein>